<feature type="region of interest" description="Disordered" evidence="3">
    <location>
        <begin position="93"/>
        <end position="124"/>
    </location>
</feature>
<dbReference type="InterPro" id="IPR003658">
    <property type="entry name" value="Anti-sigma_ant"/>
</dbReference>
<evidence type="ECO:0000313" key="5">
    <source>
        <dbReference type="EMBL" id="GHE25325.1"/>
    </source>
</evidence>
<keyword evidence="6" id="KW-1185">Reference proteome</keyword>
<dbReference type="AlphaFoldDB" id="A0A918YUJ9"/>
<dbReference type="Pfam" id="PF13466">
    <property type="entry name" value="STAS_2"/>
    <property type="match status" value="1"/>
</dbReference>
<dbReference type="GO" id="GO:0043856">
    <property type="term" value="F:anti-sigma factor antagonist activity"/>
    <property type="evidence" value="ECO:0007669"/>
    <property type="project" value="InterPro"/>
</dbReference>
<accession>A0A918YUJ9</accession>
<sequence>MDNKRSTVAVVWARGDIDLDTAPALHRRLEAALREHRDVVLDLSQVTFMDCAGLGTLLDARGQADRHGGRLVLRAVGPDVLRLLRFTNLEGRLTATPDHHPPDGARPQAQRPGTTRFAMEGEAP</sequence>
<reference evidence="5" key="2">
    <citation type="submission" date="2020-09" db="EMBL/GenBank/DDBJ databases">
        <authorList>
            <person name="Sun Q."/>
            <person name="Ohkuma M."/>
        </authorList>
    </citation>
    <scope>NUCLEOTIDE SEQUENCE</scope>
    <source>
        <strain evidence="5">JCM 4646</strain>
    </source>
</reference>
<dbReference type="PROSITE" id="PS50801">
    <property type="entry name" value="STAS"/>
    <property type="match status" value="1"/>
</dbReference>
<evidence type="ECO:0000256" key="1">
    <source>
        <dbReference type="ARBA" id="ARBA00009013"/>
    </source>
</evidence>
<gene>
    <name evidence="5" type="ORF">GCM10018781_76640</name>
</gene>
<dbReference type="InterPro" id="IPR002645">
    <property type="entry name" value="STAS_dom"/>
</dbReference>
<dbReference type="GeneID" id="95357884"/>
<feature type="domain" description="STAS" evidence="4">
    <location>
        <begin position="1"/>
        <end position="89"/>
    </location>
</feature>
<dbReference type="Proteomes" id="UP000617734">
    <property type="component" value="Unassembled WGS sequence"/>
</dbReference>
<dbReference type="SUPFAM" id="SSF52091">
    <property type="entry name" value="SpoIIaa-like"/>
    <property type="match status" value="1"/>
</dbReference>
<name>A0A918YUJ9_9ACTN</name>
<evidence type="ECO:0000256" key="2">
    <source>
        <dbReference type="RuleBase" id="RU003749"/>
    </source>
</evidence>
<dbReference type="InterPro" id="IPR036513">
    <property type="entry name" value="STAS_dom_sf"/>
</dbReference>
<dbReference type="NCBIfam" id="TIGR00377">
    <property type="entry name" value="ant_ant_sig"/>
    <property type="match status" value="1"/>
</dbReference>
<organism evidence="5 6">
    <name type="scientific">Kitasatospora indigofera</name>
    <dbReference type="NCBI Taxonomy" id="67307"/>
    <lineage>
        <taxon>Bacteria</taxon>
        <taxon>Bacillati</taxon>
        <taxon>Actinomycetota</taxon>
        <taxon>Actinomycetes</taxon>
        <taxon>Kitasatosporales</taxon>
        <taxon>Streptomycetaceae</taxon>
        <taxon>Kitasatospora</taxon>
    </lineage>
</organism>
<dbReference type="InterPro" id="IPR058548">
    <property type="entry name" value="MlaB-like_STAS"/>
</dbReference>
<reference evidence="5" key="1">
    <citation type="journal article" date="2014" name="Int. J. Syst. Evol. Microbiol.">
        <title>Complete genome sequence of Corynebacterium casei LMG S-19264T (=DSM 44701T), isolated from a smear-ripened cheese.</title>
        <authorList>
            <consortium name="US DOE Joint Genome Institute (JGI-PGF)"/>
            <person name="Walter F."/>
            <person name="Albersmeier A."/>
            <person name="Kalinowski J."/>
            <person name="Ruckert C."/>
        </authorList>
    </citation>
    <scope>NUCLEOTIDE SEQUENCE</scope>
    <source>
        <strain evidence="5">JCM 4646</strain>
    </source>
</reference>
<evidence type="ECO:0000256" key="3">
    <source>
        <dbReference type="SAM" id="MobiDB-lite"/>
    </source>
</evidence>
<evidence type="ECO:0000313" key="6">
    <source>
        <dbReference type="Proteomes" id="UP000617734"/>
    </source>
</evidence>
<dbReference type="CDD" id="cd07043">
    <property type="entry name" value="STAS_anti-anti-sigma_factors"/>
    <property type="match status" value="1"/>
</dbReference>
<dbReference type="Gene3D" id="3.30.750.24">
    <property type="entry name" value="STAS domain"/>
    <property type="match status" value="1"/>
</dbReference>
<comment type="caution">
    <text evidence="5">The sequence shown here is derived from an EMBL/GenBank/DDBJ whole genome shotgun (WGS) entry which is preliminary data.</text>
</comment>
<proteinExistence type="inferred from homology"/>
<dbReference type="RefSeq" id="WP_190215543.1">
    <property type="nucleotide sequence ID" value="NZ_BNBO01000082.1"/>
</dbReference>
<dbReference type="PANTHER" id="PTHR33495">
    <property type="entry name" value="ANTI-SIGMA FACTOR ANTAGONIST TM_1081-RELATED-RELATED"/>
    <property type="match status" value="1"/>
</dbReference>
<evidence type="ECO:0000259" key="4">
    <source>
        <dbReference type="PROSITE" id="PS50801"/>
    </source>
</evidence>
<protein>
    <recommendedName>
        <fullName evidence="2">Anti-sigma factor antagonist</fullName>
    </recommendedName>
</protein>
<comment type="similarity">
    <text evidence="1 2">Belongs to the anti-sigma-factor antagonist family.</text>
</comment>
<dbReference type="PANTHER" id="PTHR33495:SF2">
    <property type="entry name" value="ANTI-SIGMA FACTOR ANTAGONIST TM_1081-RELATED"/>
    <property type="match status" value="1"/>
</dbReference>
<dbReference type="EMBL" id="BNBO01000082">
    <property type="protein sequence ID" value="GHE25325.1"/>
    <property type="molecule type" value="Genomic_DNA"/>
</dbReference>